<comment type="cofactor">
    <cofactor evidence="1">
        <name>[4Fe-4S] cluster</name>
        <dbReference type="ChEBI" id="CHEBI:49883"/>
    </cofactor>
</comment>
<dbReference type="SMART" id="SM00729">
    <property type="entry name" value="Elp3"/>
    <property type="match status" value="1"/>
</dbReference>
<evidence type="ECO:0000256" key="3">
    <source>
        <dbReference type="ARBA" id="ARBA00022691"/>
    </source>
</evidence>
<evidence type="ECO:0000256" key="4">
    <source>
        <dbReference type="ARBA" id="ARBA00022723"/>
    </source>
</evidence>
<dbReference type="InterPro" id="IPR034405">
    <property type="entry name" value="F420"/>
</dbReference>
<evidence type="ECO:0000256" key="5">
    <source>
        <dbReference type="ARBA" id="ARBA00023004"/>
    </source>
</evidence>
<dbReference type="PANTHER" id="PTHR43076:SF1">
    <property type="entry name" value="LIPOYL SYNTHASE 2"/>
    <property type="match status" value="1"/>
</dbReference>
<dbReference type="GO" id="GO:0046872">
    <property type="term" value="F:metal ion binding"/>
    <property type="evidence" value="ECO:0007669"/>
    <property type="project" value="UniProtKB-KW"/>
</dbReference>
<evidence type="ECO:0000256" key="6">
    <source>
        <dbReference type="ARBA" id="ARBA00023014"/>
    </source>
</evidence>
<dbReference type="Pfam" id="PF04055">
    <property type="entry name" value="Radical_SAM"/>
    <property type="match status" value="1"/>
</dbReference>
<keyword evidence="6" id="KW-0411">Iron-sulfur</keyword>
<dbReference type="PROSITE" id="PS51918">
    <property type="entry name" value="RADICAL_SAM"/>
    <property type="match status" value="1"/>
</dbReference>
<dbReference type="SFLD" id="SFLDG01082">
    <property type="entry name" value="B12-binding_domain_containing"/>
    <property type="match status" value="1"/>
</dbReference>
<dbReference type="EMBL" id="CP091871">
    <property type="protein sequence ID" value="WEU40188.1"/>
    <property type="molecule type" value="Genomic_DNA"/>
</dbReference>
<dbReference type="InterPro" id="IPR007197">
    <property type="entry name" value="rSAM"/>
</dbReference>
<dbReference type="InterPro" id="IPR013785">
    <property type="entry name" value="Aldolase_TIM"/>
</dbReference>
<evidence type="ECO:0000256" key="1">
    <source>
        <dbReference type="ARBA" id="ARBA00001966"/>
    </source>
</evidence>
<dbReference type="InterPro" id="IPR058240">
    <property type="entry name" value="rSAM_sf"/>
</dbReference>
<dbReference type="GO" id="GO:0051539">
    <property type="term" value="F:4 iron, 4 sulfur cluster binding"/>
    <property type="evidence" value="ECO:0007669"/>
    <property type="project" value="UniProtKB-KW"/>
</dbReference>
<dbReference type="GO" id="GO:0044689">
    <property type="term" value="F:7,8-didemethyl-8-hydroxy-5-deazariboflavin synthase activity"/>
    <property type="evidence" value="ECO:0007669"/>
    <property type="project" value="TreeGrafter"/>
</dbReference>
<keyword evidence="5" id="KW-0408">Iron</keyword>
<protein>
    <submittedName>
        <fullName evidence="8">Radical SAM protein</fullName>
    </submittedName>
</protein>
<evidence type="ECO:0000259" key="7">
    <source>
        <dbReference type="PROSITE" id="PS51918"/>
    </source>
</evidence>
<reference evidence="8" key="2">
    <citation type="journal article" date="2022" name="Nat. Microbiol.">
        <title>A closed Candidatus Odinarchaeum chromosome exposes Asgard archaeal viruses.</title>
        <authorList>
            <person name="Tamarit D."/>
            <person name="Caceres E.F."/>
            <person name="Krupovic M."/>
            <person name="Nijland R."/>
            <person name="Eme L."/>
            <person name="Robinson N.P."/>
            <person name="Ettema T.J.G."/>
        </authorList>
    </citation>
    <scope>NUCLEOTIDE SEQUENCE</scope>
    <source>
        <strain evidence="8">LCB_4</strain>
    </source>
</reference>
<dbReference type="KEGG" id="oyw:OdinLCB4_006880"/>
<gene>
    <name evidence="8" type="ORF">OdinLCB4_006880</name>
</gene>
<dbReference type="Proteomes" id="UP000186851">
    <property type="component" value="Chromosome"/>
</dbReference>
<proteinExistence type="predicted"/>
<feature type="domain" description="Radical SAM core" evidence="7">
    <location>
        <begin position="38"/>
        <end position="277"/>
    </location>
</feature>
<evidence type="ECO:0000313" key="9">
    <source>
        <dbReference type="Proteomes" id="UP000186851"/>
    </source>
</evidence>
<reference evidence="8" key="1">
    <citation type="journal article" date="2017" name="Nature">
        <title>Asgard archaea illuminate the origin of eukaryotic cellular complexity.</title>
        <authorList>
            <person name="Zaremba-Niedzwiedzka K."/>
            <person name="Caceres E.F."/>
            <person name="Saw J.H."/>
            <person name="Backstrom D."/>
            <person name="Juzokaite L."/>
            <person name="Vancaester E."/>
            <person name="Seitz K.W."/>
            <person name="Anantharaman K."/>
            <person name="Starnawski P."/>
            <person name="Kjeldsen K.U."/>
            <person name="Scott M.B."/>
            <person name="Nunoura T."/>
            <person name="Banfield J.F."/>
            <person name="Schramm A."/>
            <person name="Baker B.J."/>
            <person name="Spang A."/>
            <person name="Ettema T.J.G."/>
        </authorList>
    </citation>
    <scope>NUCLEOTIDE SEQUENCE</scope>
    <source>
        <strain evidence="8">LCB_4</strain>
    </source>
</reference>
<dbReference type="AlphaFoldDB" id="A0AAF0D236"/>
<keyword evidence="4" id="KW-0479">Metal-binding</keyword>
<evidence type="ECO:0000313" key="8">
    <source>
        <dbReference type="EMBL" id="WEU40188.1"/>
    </source>
</evidence>
<sequence length="357" mass="40647">MVEADCSLQSLILCESPDYVRTSLAAAMTLKLIPGRFYRDAKLYCINLLLTYPEGCAANCAYCGLSRERGGRWVQNSFIRVDWPTYPLNEIIDRMEEYKQDIRRVCVSMITRPKAVADTIQIVKRIRERLDTPISALITPTVMSKRNLEELKQAGCDHIGVAVDAARPDLFDKYRGSGVKGPHKWDKYWEIVKQAVEVYGDAVGVHLIVGLGETEKEMIETIQHAQNIGASTHLFSFYPEENSQMSNHQPPPIEQYRRIQLARYLINEKIKTIEDMEFTPDGRLESINISVEEFDKIVESGIPFMTSGCPGVDGQVACNRPYANEKPGKLIRNYPFKPLKSDIKIIRKQLKVNVQSW</sequence>
<dbReference type="InterPro" id="IPR006638">
    <property type="entry name" value="Elp3/MiaA/NifB-like_rSAM"/>
</dbReference>
<dbReference type="SFLD" id="SFLDS00029">
    <property type="entry name" value="Radical_SAM"/>
    <property type="match status" value="1"/>
</dbReference>
<organism evidence="8 9">
    <name type="scientific">Odinarchaeota yellowstonii (strain LCB_4)</name>
    <dbReference type="NCBI Taxonomy" id="1841599"/>
    <lineage>
        <taxon>Archaea</taxon>
        <taxon>Promethearchaeati</taxon>
        <taxon>Candidatus Odinarchaeota</taxon>
        <taxon>Candidatus Odinarchaeia</taxon>
        <taxon>Candidatus Odinarchaeales</taxon>
        <taxon>Candidatus Odinarchaeaceae</taxon>
        <taxon>Candidatus Odinarchaeum</taxon>
    </lineage>
</organism>
<evidence type="ECO:0000256" key="2">
    <source>
        <dbReference type="ARBA" id="ARBA00022485"/>
    </source>
</evidence>
<accession>A0AAF0D236</accession>
<dbReference type="CDD" id="cd01335">
    <property type="entry name" value="Radical_SAM"/>
    <property type="match status" value="1"/>
</dbReference>
<dbReference type="PANTHER" id="PTHR43076">
    <property type="entry name" value="FO SYNTHASE (COFH)"/>
    <property type="match status" value="1"/>
</dbReference>
<dbReference type="SFLD" id="SFLDG01098">
    <property type="entry name" value="Uncharacterised_Radical_SAM_Su"/>
    <property type="match status" value="1"/>
</dbReference>
<dbReference type="Gene3D" id="3.20.20.70">
    <property type="entry name" value="Aldolase class I"/>
    <property type="match status" value="1"/>
</dbReference>
<keyword evidence="3" id="KW-0949">S-adenosyl-L-methionine</keyword>
<name>A0AAF0D236_ODILC</name>
<dbReference type="SUPFAM" id="SSF102114">
    <property type="entry name" value="Radical SAM enzymes"/>
    <property type="match status" value="1"/>
</dbReference>
<keyword evidence="2" id="KW-0004">4Fe-4S</keyword>